<dbReference type="InterPro" id="IPR011611">
    <property type="entry name" value="PfkB_dom"/>
</dbReference>
<organism evidence="4 5">
    <name type="scientific">Subtercola boreus</name>
    <dbReference type="NCBI Taxonomy" id="120213"/>
    <lineage>
        <taxon>Bacteria</taxon>
        <taxon>Bacillati</taxon>
        <taxon>Actinomycetota</taxon>
        <taxon>Actinomycetes</taxon>
        <taxon>Micrococcales</taxon>
        <taxon>Microbacteriaceae</taxon>
        <taxon>Subtercola</taxon>
    </lineage>
</organism>
<sequence length="329" mass="33435">MTGSRAPRAGGGSSLVCVGNLTIDEAVHDAPAAAPAAVTVAATRATAAPALAPLRVRSAPAMGGDAAYAALAARLHLADIRMLAPIGTDLPDSFLRTLRAAGVSADDLPERSAPTVRNVIDYFADGTRRWTMLTSEADFDTLSVYPADVPASALTADGILVSAMSLESQLALTPWLRAHSDATIYLDLQEDYLVGTRDALFGIVAACDVFLPSEVEAVALAGTTDLLAAGRLFQSLGPATVVIKRAENGCLVFDGDGVTEVGTTRVNPVDSTGAGDAFCGAFAARHLQTADAVAAAHAGAAAAAIAIGDFGIDALAAAAVEHVSREGVR</sequence>
<reference evidence="4 5" key="1">
    <citation type="submission" date="2017-04" db="EMBL/GenBank/DDBJ databases">
        <title>Comparative genome analysis of Subtercola boreus.</title>
        <authorList>
            <person name="Cho Y.-J."/>
            <person name="Cho A."/>
            <person name="Kim O.-S."/>
            <person name="Lee J.-I."/>
        </authorList>
    </citation>
    <scope>NUCLEOTIDE SEQUENCE [LARGE SCALE GENOMIC DNA]</scope>
    <source>
        <strain evidence="4 5">P28004</strain>
    </source>
</reference>
<proteinExistence type="predicted"/>
<dbReference type="PROSITE" id="PS00584">
    <property type="entry name" value="PFKB_KINASES_2"/>
    <property type="match status" value="1"/>
</dbReference>
<dbReference type="Gene3D" id="3.40.1190.20">
    <property type="match status" value="1"/>
</dbReference>
<protein>
    <recommendedName>
        <fullName evidence="3">Carbohydrate kinase PfkB domain-containing protein</fullName>
    </recommendedName>
</protein>
<dbReference type="GO" id="GO:0005829">
    <property type="term" value="C:cytosol"/>
    <property type="evidence" value="ECO:0007669"/>
    <property type="project" value="TreeGrafter"/>
</dbReference>
<name>A0A3E0W9Y1_9MICO</name>
<dbReference type="InterPro" id="IPR002173">
    <property type="entry name" value="Carboh/pur_kinase_PfkB_CS"/>
</dbReference>
<evidence type="ECO:0000256" key="1">
    <source>
        <dbReference type="ARBA" id="ARBA00022679"/>
    </source>
</evidence>
<dbReference type="GO" id="GO:0016301">
    <property type="term" value="F:kinase activity"/>
    <property type="evidence" value="ECO:0007669"/>
    <property type="project" value="UniProtKB-KW"/>
</dbReference>
<dbReference type="PANTHER" id="PTHR10584:SF166">
    <property type="entry name" value="RIBOKINASE"/>
    <property type="match status" value="1"/>
</dbReference>
<keyword evidence="2" id="KW-0418">Kinase</keyword>
<dbReference type="SUPFAM" id="SSF53613">
    <property type="entry name" value="Ribokinase-like"/>
    <property type="match status" value="1"/>
</dbReference>
<dbReference type="Proteomes" id="UP000257080">
    <property type="component" value="Unassembled WGS sequence"/>
</dbReference>
<dbReference type="InterPro" id="IPR029056">
    <property type="entry name" value="Ribokinase-like"/>
</dbReference>
<evidence type="ECO:0000313" key="5">
    <source>
        <dbReference type="Proteomes" id="UP000257080"/>
    </source>
</evidence>
<comment type="caution">
    <text evidence="4">The sequence shown here is derived from an EMBL/GenBank/DDBJ whole genome shotgun (WGS) entry which is preliminary data.</text>
</comment>
<keyword evidence="1" id="KW-0808">Transferase</keyword>
<evidence type="ECO:0000256" key="2">
    <source>
        <dbReference type="ARBA" id="ARBA00022777"/>
    </source>
</evidence>
<dbReference type="Pfam" id="PF00294">
    <property type="entry name" value="PfkB"/>
    <property type="match status" value="1"/>
</dbReference>
<dbReference type="OrthoDB" id="9813569at2"/>
<evidence type="ECO:0000259" key="3">
    <source>
        <dbReference type="Pfam" id="PF00294"/>
    </source>
</evidence>
<accession>A0A3E0W9Y1</accession>
<dbReference type="PANTHER" id="PTHR10584">
    <property type="entry name" value="SUGAR KINASE"/>
    <property type="match status" value="1"/>
</dbReference>
<dbReference type="EMBL" id="NBXE01000035">
    <property type="protein sequence ID" value="RFA25077.1"/>
    <property type="molecule type" value="Genomic_DNA"/>
</dbReference>
<evidence type="ECO:0000313" key="4">
    <source>
        <dbReference type="EMBL" id="RFA25077.1"/>
    </source>
</evidence>
<dbReference type="RefSeq" id="WP_116419974.1">
    <property type="nucleotide sequence ID" value="NZ_NBXC01000030.1"/>
</dbReference>
<dbReference type="AlphaFoldDB" id="A0A3E0W9Y1"/>
<gene>
    <name evidence="4" type="ORF">B7R25_16140</name>
</gene>
<feature type="domain" description="Carbohydrate kinase PfkB" evidence="3">
    <location>
        <begin position="62"/>
        <end position="311"/>
    </location>
</feature>